<dbReference type="SUPFAM" id="SSF55811">
    <property type="entry name" value="Nudix"/>
    <property type="match status" value="1"/>
</dbReference>
<dbReference type="PANTHER" id="PTHR21340:SF7">
    <property type="entry name" value="NUDIX HYDROLASE DOMAIN-CONTAINING PROTEIN"/>
    <property type="match status" value="1"/>
</dbReference>
<dbReference type="GO" id="GO:0006754">
    <property type="term" value="P:ATP biosynthetic process"/>
    <property type="evidence" value="ECO:0007669"/>
    <property type="project" value="TreeGrafter"/>
</dbReference>
<dbReference type="Proteomes" id="UP000893823">
    <property type="component" value="Unassembled WGS sequence"/>
</dbReference>
<organism evidence="4 5">
    <name type="scientific">Agromyces flavus</name>
    <dbReference type="NCBI Taxonomy" id="589382"/>
    <lineage>
        <taxon>Bacteria</taxon>
        <taxon>Bacillati</taxon>
        <taxon>Actinomycetota</taxon>
        <taxon>Actinomycetes</taxon>
        <taxon>Micrococcales</taxon>
        <taxon>Microbacteriaceae</taxon>
        <taxon>Agromyces</taxon>
    </lineage>
</organism>
<dbReference type="AlphaFoldDB" id="A0A1H1VQU0"/>
<evidence type="ECO:0000259" key="2">
    <source>
        <dbReference type="PROSITE" id="PS51462"/>
    </source>
</evidence>
<dbReference type="Proteomes" id="UP000199482">
    <property type="component" value="Chromosome I"/>
</dbReference>
<dbReference type="Gene3D" id="3.90.79.10">
    <property type="entry name" value="Nucleoside Triphosphate Pyrophosphohydrolase"/>
    <property type="match status" value="1"/>
</dbReference>
<dbReference type="PANTHER" id="PTHR21340">
    <property type="entry name" value="DIADENOSINE 5,5-P1,P4-TETRAPHOSPHATE PYROPHOSPHOHYDROLASE MUTT"/>
    <property type="match status" value="1"/>
</dbReference>
<evidence type="ECO:0000313" key="6">
    <source>
        <dbReference type="Proteomes" id="UP000893823"/>
    </source>
</evidence>
<dbReference type="Pfam" id="PF00293">
    <property type="entry name" value="NUDIX"/>
    <property type="match status" value="1"/>
</dbReference>
<dbReference type="PROSITE" id="PS00893">
    <property type="entry name" value="NUDIX_BOX"/>
    <property type="match status" value="1"/>
</dbReference>
<reference evidence="4" key="1">
    <citation type="submission" date="2016-10" db="EMBL/GenBank/DDBJ databases">
        <authorList>
            <person name="de Groot N.N."/>
        </authorList>
    </citation>
    <scope>NUCLEOTIDE SEQUENCE [LARGE SCALE GENOMIC DNA]</scope>
    <source>
        <strain evidence="4">CPCC 202695</strain>
    </source>
</reference>
<dbReference type="InterPro" id="IPR020084">
    <property type="entry name" value="NUDIX_hydrolase_CS"/>
</dbReference>
<dbReference type="CDD" id="cd04662">
    <property type="entry name" value="NUDIX_Hydrolase"/>
    <property type="match status" value="1"/>
</dbReference>
<keyword evidence="6" id="KW-1185">Reference proteome</keyword>
<keyword evidence="1 4" id="KW-0378">Hydrolase</keyword>
<dbReference type="GO" id="GO:0006167">
    <property type="term" value="P:AMP biosynthetic process"/>
    <property type="evidence" value="ECO:0007669"/>
    <property type="project" value="TreeGrafter"/>
</dbReference>
<dbReference type="PROSITE" id="PS51462">
    <property type="entry name" value="NUDIX"/>
    <property type="match status" value="1"/>
</dbReference>
<reference evidence="5" key="2">
    <citation type="submission" date="2016-10" db="EMBL/GenBank/DDBJ databases">
        <authorList>
            <person name="Varghese N."/>
            <person name="Submissions S."/>
        </authorList>
    </citation>
    <scope>NUCLEOTIDE SEQUENCE [LARGE SCALE GENOMIC DNA]</scope>
    <source>
        <strain evidence="5">CPCC 202695</strain>
    </source>
</reference>
<dbReference type="InterPro" id="IPR051325">
    <property type="entry name" value="Nudix_hydrolase_domain"/>
</dbReference>
<dbReference type="InterPro" id="IPR000086">
    <property type="entry name" value="NUDIX_hydrolase_dom"/>
</dbReference>
<name>A0A1H1VQU0_9MICO</name>
<reference evidence="3" key="3">
    <citation type="submission" date="2022-06" db="EMBL/GenBank/DDBJ databases">
        <title>Genomic Encyclopedia of Type Strains, Phase III (KMG-III): the genomes of soil and plant-associated and newly described type strains.</title>
        <authorList>
            <person name="Whitman W."/>
        </authorList>
    </citation>
    <scope>NUCLEOTIDE SEQUENCE</scope>
    <source>
        <strain evidence="3">CPCC 202695</strain>
    </source>
</reference>
<evidence type="ECO:0000313" key="5">
    <source>
        <dbReference type="Proteomes" id="UP000199482"/>
    </source>
</evidence>
<feature type="domain" description="Nudix hydrolase" evidence="2">
    <location>
        <begin position="1"/>
        <end position="150"/>
    </location>
</feature>
<evidence type="ECO:0000313" key="3">
    <source>
        <dbReference type="EMBL" id="MCP2365987.1"/>
    </source>
</evidence>
<dbReference type="OrthoDB" id="954553at2"/>
<dbReference type="STRING" id="589382.SAMN04489721_2060"/>
<dbReference type="InterPro" id="IPR015797">
    <property type="entry name" value="NUDIX_hydrolase-like_dom_sf"/>
</dbReference>
<accession>A0A1H1VQU0</accession>
<sequence>MPVTSAGVLLYRRAPQFEVLVAHMGGPFWARKQEHAWSIPKGELDADEEPRAAALREFAEELGLPAPEVDYADLGTVRYASGKLLHVFAGEATDFELDGFAPGTFELEWPPRSGRTAEFPEVDDVRWAGLAEARTLLVKGQLGALDALERHLATSA</sequence>
<dbReference type="EMBL" id="SODL02000001">
    <property type="protein sequence ID" value="MCP2365987.1"/>
    <property type="molecule type" value="Genomic_DNA"/>
</dbReference>
<dbReference type="RefSeq" id="WP_092671827.1">
    <property type="nucleotide sequence ID" value="NZ_BMDN01000001.1"/>
</dbReference>
<dbReference type="EMBL" id="LT629755">
    <property type="protein sequence ID" value="SDS87113.1"/>
    <property type="molecule type" value="Genomic_DNA"/>
</dbReference>
<proteinExistence type="predicted"/>
<dbReference type="GO" id="GO:0004081">
    <property type="term" value="F:bis(5'-nucleosyl)-tetraphosphatase (asymmetrical) activity"/>
    <property type="evidence" value="ECO:0007669"/>
    <property type="project" value="TreeGrafter"/>
</dbReference>
<protein>
    <submittedName>
        <fullName evidence="3">NUDIX family NTP pyrophosphohydrolase</fullName>
    </submittedName>
    <submittedName>
        <fullName evidence="4">Predicted NTP pyrophosphohydrolase, NUDIX family</fullName>
    </submittedName>
</protein>
<evidence type="ECO:0000256" key="1">
    <source>
        <dbReference type="ARBA" id="ARBA00022801"/>
    </source>
</evidence>
<evidence type="ECO:0000313" key="4">
    <source>
        <dbReference type="EMBL" id="SDS87113.1"/>
    </source>
</evidence>
<gene>
    <name evidence="3" type="ORF">BCL57_000129</name>
    <name evidence="4" type="ORF">SAMN04489721_2060</name>
</gene>